<dbReference type="Pfam" id="PF25912">
    <property type="entry name" value="DUF7964"/>
    <property type="match status" value="1"/>
</dbReference>
<sequence length="93" mass="10724">MSEQHVLDSLPDRAMKRSELDRLAEGESVEWVEPLRTGVKERRDMVDAWILETNGTAHVLLYEIDGWMPQGSFDSEGMDDDEKRERGDEILGF</sequence>
<feature type="domain" description="DUF7964" evidence="2">
    <location>
        <begin position="6"/>
        <end position="89"/>
    </location>
</feature>
<evidence type="ECO:0000313" key="3">
    <source>
        <dbReference type="EMBL" id="UPW01995.1"/>
    </source>
</evidence>
<keyword evidence="4" id="KW-1185">Reference proteome</keyword>
<dbReference type="KEGG" id="haxz:M0R88_07835"/>
<dbReference type="InterPro" id="IPR058270">
    <property type="entry name" value="DUF7964"/>
</dbReference>
<protein>
    <recommendedName>
        <fullName evidence="2">DUF7964 domain-containing protein</fullName>
    </recommendedName>
</protein>
<evidence type="ECO:0000259" key="2">
    <source>
        <dbReference type="Pfam" id="PF25912"/>
    </source>
</evidence>
<evidence type="ECO:0000256" key="1">
    <source>
        <dbReference type="SAM" id="MobiDB-lite"/>
    </source>
</evidence>
<organism evidence="3 4">
    <name type="scientific">Halorussus gelatinilyticus</name>
    <dbReference type="NCBI Taxonomy" id="2937524"/>
    <lineage>
        <taxon>Archaea</taxon>
        <taxon>Methanobacteriati</taxon>
        <taxon>Methanobacteriota</taxon>
        <taxon>Stenosarchaea group</taxon>
        <taxon>Halobacteria</taxon>
        <taxon>Halobacteriales</taxon>
        <taxon>Haladaptataceae</taxon>
        <taxon>Halorussus</taxon>
    </lineage>
</organism>
<dbReference type="RefSeq" id="WP_248656382.1">
    <property type="nucleotide sequence ID" value="NZ_CP096658.1"/>
</dbReference>
<name>A0A8U0IMZ1_9EURY</name>
<reference evidence="3" key="1">
    <citation type="submission" date="2022-04" db="EMBL/GenBank/DDBJ databases">
        <title>Diverse halophilic archaea isolated from saline environments.</title>
        <authorList>
            <person name="Cui H.-L."/>
        </authorList>
    </citation>
    <scope>NUCLEOTIDE SEQUENCE</scope>
    <source>
        <strain evidence="3">XZYJT40</strain>
    </source>
</reference>
<dbReference type="GeneID" id="72189756"/>
<accession>A0A8U0IMZ1</accession>
<proteinExistence type="predicted"/>
<evidence type="ECO:0000313" key="4">
    <source>
        <dbReference type="Proteomes" id="UP000830434"/>
    </source>
</evidence>
<gene>
    <name evidence="3" type="ORF">M0R88_07835</name>
</gene>
<dbReference type="EMBL" id="CP096658">
    <property type="protein sequence ID" value="UPW01995.1"/>
    <property type="molecule type" value="Genomic_DNA"/>
</dbReference>
<dbReference type="Proteomes" id="UP000830434">
    <property type="component" value="Chromosome"/>
</dbReference>
<feature type="compositionally biased region" description="Basic and acidic residues" evidence="1">
    <location>
        <begin position="81"/>
        <end position="93"/>
    </location>
</feature>
<feature type="region of interest" description="Disordered" evidence="1">
    <location>
        <begin position="71"/>
        <end position="93"/>
    </location>
</feature>
<dbReference type="AlphaFoldDB" id="A0A8U0IMZ1"/>